<feature type="compositionally biased region" description="Acidic residues" evidence="1">
    <location>
        <begin position="77"/>
        <end position="86"/>
    </location>
</feature>
<protein>
    <recommendedName>
        <fullName evidence="4">EKC/KEOPS complex subunit GON7</fullName>
    </recommendedName>
</protein>
<feature type="compositionally biased region" description="Basic and acidic residues" evidence="1">
    <location>
        <begin position="87"/>
        <end position="102"/>
    </location>
</feature>
<organism evidence="2 3">
    <name type="scientific">Stichopus japonicus</name>
    <name type="common">Sea cucumber</name>
    <dbReference type="NCBI Taxonomy" id="307972"/>
    <lineage>
        <taxon>Eukaryota</taxon>
        <taxon>Metazoa</taxon>
        <taxon>Echinodermata</taxon>
        <taxon>Eleutherozoa</taxon>
        <taxon>Echinozoa</taxon>
        <taxon>Holothuroidea</taxon>
        <taxon>Aspidochirotacea</taxon>
        <taxon>Aspidochirotida</taxon>
        <taxon>Stichopodidae</taxon>
        <taxon>Apostichopus</taxon>
    </lineage>
</organism>
<feature type="compositionally biased region" description="Polar residues" evidence="1">
    <location>
        <begin position="62"/>
        <end position="73"/>
    </location>
</feature>
<dbReference type="OrthoDB" id="6190995at2759"/>
<proteinExistence type="predicted"/>
<accession>A0A2G8L298</accession>
<evidence type="ECO:0000256" key="1">
    <source>
        <dbReference type="SAM" id="MobiDB-lite"/>
    </source>
</evidence>
<feature type="compositionally biased region" description="Polar residues" evidence="1">
    <location>
        <begin position="1"/>
        <end position="25"/>
    </location>
</feature>
<evidence type="ECO:0008006" key="4">
    <source>
        <dbReference type="Google" id="ProtNLM"/>
    </source>
</evidence>
<gene>
    <name evidence="2" type="ORF">BSL78_08704</name>
</gene>
<name>A0A2G8L298_STIJA</name>
<reference evidence="2 3" key="1">
    <citation type="journal article" date="2017" name="PLoS Biol.">
        <title>The sea cucumber genome provides insights into morphological evolution and visceral regeneration.</title>
        <authorList>
            <person name="Zhang X."/>
            <person name="Sun L."/>
            <person name="Yuan J."/>
            <person name="Sun Y."/>
            <person name="Gao Y."/>
            <person name="Zhang L."/>
            <person name="Li S."/>
            <person name="Dai H."/>
            <person name="Hamel J.F."/>
            <person name="Liu C."/>
            <person name="Yu Y."/>
            <person name="Liu S."/>
            <person name="Lin W."/>
            <person name="Guo K."/>
            <person name="Jin S."/>
            <person name="Xu P."/>
            <person name="Storey K.B."/>
            <person name="Huan P."/>
            <person name="Zhang T."/>
            <person name="Zhou Y."/>
            <person name="Zhang J."/>
            <person name="Lin C."/>
            <person name="Li X."/>
            <person name="Xing L."/>
            <person name="Huo D."/>
            <person name="Sun M."/>
            <person name="Wang L."/>
            <person name="Mercier A."/>
            <person name="Li F."/>
            <person name="Yang H."/>
            <person name="Xiang J."/>
        </authorList>
    </citation>
    <scope>NUCLEOTIDE SEQUENCE [LARGE SCALE GENOMIC DNA]</scope>
    <source>
        <strain evidence="2">Shaxun</strain>
        <tissue evidence="2">Muscle</tissue>
    </source>
</reference>
<evidence type="ECO:0000313" key="2">
    <source>
        <dbReference type="EMBL" id="PIK54386.1"/>
    </source>
</evidence>
<dbReference type="AlphaFoldDB" id="A0A2G8L298"/>
<evidence type="ECO:0000313" key="3">
    <source>
        <dbReference type="Proteomes" id="UP000230750"/>
    </source>
</evidence>
<dbReference type="EMBL" id="MRZV01000250">
    <property type="protein sequence ID" value="PIK54386.1"/>
    <property type="molecule type" value="Genomic_DNA"/>
</dbReference>
<feature type="region of interest" description="Disordered" evidence="1">
    <location>
        <begin position="1"/>
        <end position="28"/>
    </location>
</feature>
<feature type="region of interest" description="Disordered" evidence="1">
    <location>
        <begin position="56"/>
        <end position="110"/>
    </location>
</feature>
<sequence length="110" mass="11962">MAASMLSATLTTKNGNSSQFSQPIADSSKKCSLTMLHKGLINMKEDLNQILTALVESEKNNDGTTDAATNSDGEVSDKEDEDGSDQSDDRNQDKRKSEEEQKGHKKPKVS</sequence>
<comment type="caution">
    <text evidence="2">The sequence shown here is derived from an EMBL/GenBank/DDBJ whole genome shotgun (WGS) entry which is preliminary data.</text>
</comment>
<keyword evidence="3" id="KW-1185">Reference proteome</keyword>
<dbReference type="Proteomes" id="UP000230750">
    <property type="component" value="Unassembled WGS sequence"/>
</dbReference>